<feature type="compositionally biased region" description="Basic residues" evidence="1">
    <location>
        <begin position="51"/>
        <end position="60"/>
    </location>
</feature>
<dbReference type="EMBL" id="LRBP01000017">
    <property type="protein sequence ID" value="OII73082.1"/>
    <property type="molecule type" value="Genomic_DNA"/>
</dbReference>
<dbReference type="InterPro" id="IPR013885">
    <property type="entry name" value="DUF1764_euk"/>
</dbReference>
<reference evidence="2 3" key="1">
    <citation type="submission" date="2016-10" db="EMBL/GenBank/DDBJ databases">
        <title>Reductive evolution of mitochondrial metabolism and differential evolution of invasion-related proteins in Cryptosporidium.</title>
        <authorList>
            <person name="Liu S."/>
            <person name="Roellig D.M."/>
            <person name="Guo Y."/>
            <person name="Li N."/>
            <person name="Frace M.A."/>
            <person name="Tang K."/>
            <person name="Zhang L."/>
            <person name="Feng Y."/>
            <person name="Xiao L."/>
        </authorList>
    </citation>
    <scope>NUCLEOTIDE SEQUENCE [LARGE SCALE GENOMIC DNA]</scope>
    <source>
        <strain evidence="2">39726</strain>
    </source>
</reference>
<name>A0A1J4MFP2_9CRYT</name>
<keyword evidence="3" id="KW-1185">Reference proteome</keyword>
<protein>
    <submittedName>
        <fullName evidence="2">Uncharacterized protein</fullName>
    </submittedName>
</protein>
<sequence length="106" mass="12151">MKSQRKKNIHSSDGSYNKDVMAQATGEINKIFDTIVKKKTVIKVNSEIQKQKSKLNKRTKKDSVIRSNSNKKLDLRSSNIKPVRYLDDGLPVYRLEDINLGKCNDI</sequence>
<accession>A0A1J4MFP2</accession>
<dbReference type="GeneID" id="39979104"/>
<dbReference type="OrthoDB" id="343075at2759"/>
<dbReference type="Pfam" id="PF08576">
    <property type="entry name" value="DUF1764"/>
    <property type="match status" value="1"/>
</dbReference>
<dbReference type="Proteomes" id="UP000186176">
    <property type="component" value="Unassembled WGS sequence"/>
</dbReference>
<organism evidence="2 3">
    <name type="scientific">Cryptosporidium ubiquitum</name>
    <dbReference type="NCBI Taxonomy" id="857276"/>
    <lineage>
        <taxon>Eukaryota</taxon>
        <taxon>Sar</taxon>
        <taxon>Alveolata</taxon>
        <taxon>Apicomplexa</taxon>
        <taxon>Conoidasida</taxon>
        <taxon>Coccidia</taxon>
        <taxon>Eucoccidiorida</taxon>
        <taxon>Eimeriorina</taxon>
        <taxon>Cryptosporidiidae</taxon>
        <taxon>Cryptosporidium</taxon>
    </lineage>
</organism>
<dbReference type="AlphaFoldDB" id="A0A1J4MFP2"/>
<evidence type="ECO:0000313" key="2">
    <source>
        <dbReference type="EMBL" id="OII73082.1"/>
    </source>
</evidence>
<dbReference type="VEuPathDB" id="CryptoDB:cubi_02313"/>
<evidence type="ECO:0000313" key="3">
    <source>
        <dbReference type="Proteomes" id="UP000186176"/>
    </source>
</evidence>
<comment type="caution">
    <text evidence="2">The sequence shown here is derived from an EMBL/GenBank/DDBJ whole genome shotgun (WGS) entry which is preliminary data.</text>
</comment>
<gene>
    <name evidence="2" type="ORF">cubi_02313</name>
</gene>
<feature type="region of interest" description="Disordered" evidence="1">
    <location>
        <begin position="49"/>
        <end position="70"/>
    </location>
</feature>
<proteinExistence type="predicted"/>
<evidence type="ECO:0000256" key="1">
    <source>
        <dbReference type="SAM" id="MobiDB-lite"/>
    </source>
</evidence>
<dbReference type="RefSeq" id="XP_028874446.1">
    <property type="nucleotide sequence ID" value="XM_029019325.1"/>
</dbReference>